<keyword evidence="2" id="KW-0548">Nucleotidyltransferase</keyword>
<protein>
    <submittedName>
        <fullName evidence="2">Putative reverse transcriptase domain-containing protein</fullName>
    </submittedName>
</protein>
<dbReference type="Pfam" id="PF24626">
    <property type="entry name" value="SH3_Tf2-1"/>
    <property type="match status" value="1"/>
</dbReference>
<feature type="domain" description="Tf2-1-like SH3-like" evidence="1">
    <location>
        <begin position="39"/>
        <end position="103"/>
    </location>
</feature>
<keyword evidence="2" id="KW-0695">RNA-directed DNA polymerase</keyword>
<evidence type="ECO:0000313" key="2">
    <source>
        <dbReference type="EMBL" id="GEU92006.1"/>
    </source>
</evidence>
<gene>
    <name evidence="2" type="ORF">Tci_063984</name>
</gene>
<dbReference type="InterPro" id="IPR056924">
    <property type="entry name" value="SH3_Tf2-1"/>
</dbReference>
<dbReference type="EMBL" id="BKCJ010010533">
    <property type="protein sequence ID" value="GEU92006.1"/>
    <property type="molecule type" value="Genomic_DNA"/>
</dbReference>
<dbReference type="GO" id="GO:0003964">
    <property type="term" value="F:RNA-directed DNA polymerase activity"/>
    <property type="evidence" value="ECO:0007669"/>
    <property type="project" value="UniProtKB-KW"/>
</dbReference>
<organism evidence="2">
    <name type="scientific">Tanacetum cinerariifolium</name>
    <name type="common">Dalmatian daisy</name>
    <name type="synonym">Chrysanthemum cinerariifolium</name>
    <dbReference type="NCBI Taxonomy" id="118510"/>
    <lineage>
        <taxon>Eukaryota</taxon>
        <taxon>Viridiplantae</taxon>
        <taxon>Streptophyta</taxon>
        <taxon>Embryophyta</taxon>
        <taxon>Tracheophyta</taxon>
        <taxon>Spermatophyta</taxon>
        <taxon>Magnoliopsida</taxon>
        <taxon>eudicotyledons</taxon>
        <taxon>Gunneridae</taxon>
        <taxon>Pentapetalae</taxon>
        <taxon>asterids</taxon>
        <taxon>campanulids</taxon>
        <taxon>Asterales</taxon>
        <taxon>Asteraceae</taxon>
        <taxon>Asteroideae</taxon>
        <taxon>Anthemideae</taxon>
        <taxon>Anthemidinae</taxon>
        <taxon>Tanacetum</taxon>
    </lineage>
</organism>
<name>A0A6L2P120_TANCI</name>
<sequence>MIEVTNKKVVVAKEKLKEARTHHKSYADKHRRSIEFQPGDRVFLKVSPARGVRHFGIKGKLSPRFIEPFEILDRVGEVSYRLALPPQLSHVHNVFHVSLLRGYKYHPLHVVSYPLDQICADLSYIEEPEAILDRQDRVMRNKTIPFQYFIDHQEDLNQQQMNNVHNTLEDKTKESHNELLNMLKLFCENILRQREKAANLSINITEPSCHLNSFCYDDDDDDDEEKTIPLNDIISQLPPSIVITTSPPVLPIKDPKDLVPIPSESEDTSENDSECILPSCDDFSPITVFKEKSDVLEYNVKIYSNPLFEFDDEYISSDVNPLFNEVLENIEIKDSYDSNLDEPDLLVTPLFDVDEDKCFDPRGDFDETDAFLDINTSMDVKDGYHDSEGDIIYLESLLTNETIPSLPFEIFLDHDPKSLKDESVIDDSKNMVKIFDPGIHDQIVSPTYVSLPFEERHYLFFTHVV</sequence>
<accession>A0A6L2P120</accession>
<dbReference type="PANTHER" id="PTHR46148:SF60">
    <property type="entry name" value="CHROMO DOMAIN-CONTAINING PROTEIN"/>
    <property type="match status" value="1"/>
</dbReference>
<dbReference type="PANTHER" id="PTHR46148">
    <property type="entry name" value="CHROMO DOMAIN-CONTAINING PROTEIN"/>
    <property type="match status" value="1"/>
</dbReference>
<dbReference type="AlphaFoldDB" id="A0A6L2P120"/>
<comment type="caution">
    <text evidence="2">The sequence shown here is derived from an EMBL/GenBank/DDBJ whole genome shotgun (WGS) entry which is preliminary data.</text>
</comment>
<keyword evidence="2" id="KW-0808">Transferase</keyword>
<reference evidence="2" key="1">
    <citation type="journal article" date="2019" name="Sci. Rep.">
        <title>Draft genome of Tanacetum cinerariifolium, the natural source of mosquito coil.</title>
        <authorList>
            <person name="Yamashiro T."/>
            <person name="Shiraishi A."/>
            <person name="Satake H."/>
            <person name="Nakayama K."/>
        </authorList>
    </citation>
    <scope>NUCLEOTIDE SEQUENCE</scope>
</reference>
<evidence type="ECO:0000259" key="1">
    <source>
        <dbReference type="Pfam" id="PF24626"/>
    </source>
</evidence>
<proteinExistence type="predicted"/>